<feature type="domain" description="HTH lysR-type" evidence="5">
    <location>
        <begin position="14"/>
        <end position="71"/>
    </location>
</feature>
<evidence type="ECO:0000259" key="5">
    <source>
        <dbReference type="PROSITE" id="PS50931"/>
    </source>
</evidence>
<evidence type="ECO:0000313" key="6">
    <source>
        <dbReference type="EMBL" id="MTD54252.1"/>
    </source>
</evidence>
<dbReference type="SUPFAM" id="SSF46785">
    <property type="entry name" value="Winged helix' DNA-binding domain"/>
    <property type="match status" value="1"/>
</dbReference>
<sequence length="313" mass="33803">MDIGRAYRVTVGAVRLRQLEYFVAICESGSFSAAANELLVAQPSLSQQVRALEGELGAELLERGRQGVALTAAGRVFLPKARAVLAAVDEARKSVTDLVGGFVGELHVLTVRSVASGVLPAGIVRWHDEYPATVLRLHDYSHRRDLEAAMRAGQGDLAIGPRPRDWDGPVETLGFESLVVAGRGPYDTPRASVAELGAAKWVHFESEQGMSEVLEWAARSLGFTPRVVARVGQVAAALRLAVEGIGYTIIPANAVPHGWSQHVRPLEPTLYREMTAYGRGPMVQLARRFVDLLTSVELPLVTPEELPSDALVC</sequence>
<dbReference type="PROSITE" id="PS50931">
    <property type="entry name" value="HTH_LYSR"/>
    <property type="match status" value="1"/>
</dbReference>
<gene>
    <name evidence="6" type="ORF">GKO32_09735</name>
</gene>
<dbReference type="InterPro" id="IPR036388">
    <property type="entry name" value="WH-like_DNA-bd_sf"/>
</dbReference>
<keyword evidence="7" id="KW-1185">Reference proteome</keyword>
<proteinExistence type="inferred from homology"/>
<keyword evidence="3" id="KW-0238">DNA-binding</keyword>
<comment type="similarity">
    <text evidence="1">Belongs to the LysR transcriptional regulatory family.</text>
</comment>
<dbReference type="Pfam" id="PF03466">
    <property type="entry name" value="LysR_substrate"/>
    <property type="match status" value="1"/>
</dbReference>
<dbReference type="PANTHER" id="PTHR30346:SF29">
    <property type="entry name" value="LYSR SUBSTRATE-BINDING"/>
    <property type="match status" value="1"/>
</dbReference>
<protein>
    <submittedName>
        <fullName evidence="6">LysR family transcriptional regulator</fullName>
    </submittedName>
</protein>
<keyword evidence="2" id="KW-0805">Transcription regulation</keyword>
<dbReference type="InterPro" id="IPR036390">
    <property type="entry name" value="WH_DNA-bd_sf"/>
</dbReference>
<dbReference type="EMBL" id="WMBA01000010">
    <property type="protein sequence ID" value="MTD54252.1"/>
    <property type="molecule type" value="Genomic_DNA"/>
</dbReference>
<keyword evidence="4" id="KW-0804">Transcription</keyword>
<dbReference type="GO" id="GO:0032993">
    <property type="term" value="C:protein-DNA complex"/>
    <property type="evidence" value="ECO:0007669"/>
    <property type="project" value="TreeGrafter"/>
</dbReference>
<accession>A0A6N7YQI4</accession>
<dbReference type="InterPro" id="IPR005119">
    <property type="entry name" value="LysR_subst-bd"/>
</dbReference>
<dbReference type="GO" id="GO:0003700">
    <property type="term" value="F:DNA-binding transcription factor activity"/>
    <property type="evidence" value="ECO:0007669"/>
    <property type="project" value="InterPro"/>
</dbReference>
<evidence type="ECO:0000256" key="2">
    <source>
        <dbReference type="ARBA" id="ARBA00023015"/>
    </source>
</evidence>
<dbReference type="PANTHER" id="PTHR30346">
    <property type="entry name" value="TRANSCRIPTIONAL DUAL REGULATOR HCAR-RELATED"/>
    <property type="match status" value="1"/>
</dbReference>
<reference evidence="6 7" key="1">
    <citation type="submission" date="2019-11" db="EMBL/GenBank/DDBJ databases">
        <title>Draft genome of Amycolatopsis RM579.</title>
        <authorList>
            <person name="Duangmal K."/>
            <person name="Mingma R."/>
        </authorList>
    </citation>
    <scope>NUCLEOTIDE SEQUENCE [LARGE SCALE GENOMIC DNA]</scope>
    <source>
        <strain evidence="6 7">RM579</strain>
    </source>
</reference>
<dbReference type="Proteomes" id="UP000440096">
    <property type="component" value="Unassembled WGS sequence"/>
</dbReference>
<organism evidence="6 7">
    <name type="scientific">Amycolatopsis pithecellobii</name>
    <dbReference type="NCBI Taxonomy" id="664692"/>
    <lineage>
        <taxon>Bacteria</taxon>
        <taxon>Bacillati</taxon>
        <taxon>Actinomycetota</taxon>
        <taxon>Actinomycetes</taxon>
        <taxon>Pseudonocardiales</taxon>
        <taxon>Pseudonocardiaceae</taxon>
        <taxon>Amycolatopsis</taxon>
    </lineage>
</organism>
<dbReference type="InterPro" id="IPR000847">
    <property type="entry name" value="LysR_HTH_N"/>
</dbReference>
<dbReference type="Gene3D" id="3.40.190.10">
    <property type="entry name" value="Periplasmic binding protein-like II"/>
    <property type="match status" value="2"/>
</dbReference>
<evidence type="ECO:0000256" key="3">
    <source>
        <dbReference type="ARBA" id="ARBA00023125"/>
    </source>
</evidence>
<dbReference type="GO" id="GO:0003677">
    <property type="term" value="F:DNA binding"/>
    <property type="evidence" value="ECO:0007669"/>
    <property type="project" value="UniProtKB-KW"/>
</dbReference>
<dbReference type="Gene3D" id="1.10.10.10">
    <property type="entry name" value="Winged helix-like DNA-binding domain superfamily/Winged helix DNA-binding domain"/>
    <property type="match status" value="1"/>
</dbReference>
<evidence type="ECO:0000256" key="1">
    <source>
        <dbReference type="ARBA" id="ARBA00009437"/>
    </source>
</evidence>
<dbReference type="FunFam" id="1.10.10.10:FF:000001">
    <property type="entry name" value="LysR family transcriptional regulator"/>
    <property type="match status" value="1"/>
</dbReference>
<dbReference type="Pfam" id="PF00126">
    <property type="entry name" value="HTH_1"/>
    <property type="match status" value="1"/>
</dbReference>
<comment type="caution">
    <text evidence="6">The sequence shown here is derived from an EMBL/GenBank/DDBJ whole genome shotgun (WGS) entry which is preliminary data.</text>
</comment>
<evidence type="ECO:0000313" key="7">
    <source>
        <dbReference type="Proteomes" id="UP000440096"/>
    </source>
</evidence>
<dbReference type="CDD" id="cd05466">
    <property type="entry name" value="PBP2_LTTR_substrate"/>
    <property type="match status" value="1"/>
</dbReference>
<dbReference type="SUPFAM" id="SSF53850">
    <property type="entry name" value="Periplasmic binding protein-like II"/>
    <property type="match status" value="1"/>
</dbReference>
<evidence type="ECO:0000256" key="4">
    <source>
        <dbReference type="ARBA" id="ARBA00023163"/>
    </source>
</evidence>
<dbReference type="PRINTS" id="PR00039">
    <property type="entry name" value="HTHLYSR"/>
</dbReference>
<name>A0A6N7YQI4_9PSEU</name>
<dbReference type="AlphaFoldDB" id="A0A6N7YQI4"/>